<comment type="similarity">
    <text evidence="1">Belongs to the disease resistance NB-LRR family.</text>
</comment>
<name>A0A087GWF1_ARAAL</name>
<evidence type="ECO:0000256" key="5">
    <source>
        <dbReference type="ARBA" id="ARBA00022821"/>
    </source>
</evidence>
<dbReference type="InterPro" id="IPR042197">
    <property type="entry name" value="Apaf_helical"/>
</dbReference>
<proteinExistence type="inferred from homology"/>
<evidence type="ECO:0000256" key="3">
    <source>
        <dbReference type="ARBA" id="ARBA00022737"/>
    </source>
</evidence>
<evidence type="ECO:0000256" key="1">
    <source>
        <dbReference type="ARBA" id="ARBA00008894"/>
    </source>
</evidence>
<dbReference type="Gene3D" id="3.40.50.300">
    <property type="entry name" value="P-loop containing nucleotide triphosphate hydrolases"/>
    <property type="match status" value="1"/>
</dbReference>
<dbReference type="PANTHER" id="PTHR33463">
    <property type="entry name" value="NB-ARC DOMAIN-CONTAINING PROTEIN-RELATED"/>
    <property type="match status" value="1"/>
</dbReference>
<dbReference type="eggNOG" id="KOG4658">
    <property type="taxonomic scope" value="Eukaryota"/>
</dbReference>
<evidence type="ECO:0000313" key="12">
    <source>
        <dbReference type="Proteomes" id="UP000029120"/>
    </source>
</evidence>
<dbReference type="AlphaFoldDB" id="A0A087GWF1"/>
<evidence type="ECO:0000259" key="8">
    <source>
        <dbReference type="Pfam" id="PF00931"/>
    </source>
</evidence>
<dbReference type="GO" id="GO:0006952">
    <property type="term" value="P:defense response"/>
    <property type="evidence" value="ECO:0007669"/>
    <property type="project" value="UniProtKB-KW"/>
</dbReference>
<keyword evidence="3" id="KW-0677">Repeat</keyword>
<dbReference type="Pfam" id="PF23559">
    <property type="entry name" value="WHD_DRP"/>
    <property type="match status" value="1"/>
</dbReference>
<dbReference type="EMBL" id="CM002873">
    <property type="protein sequence ID" value="KFK34203.1"/>
    <property type="molecule type" value="Genomic_DNA"/>
</dbReference>
<dbReference type="Pfam" id="PF23598">
    <property type="entry name" value="LRR_14"/>
    <property type="match status" value="1"/>
</dbReference>
<organism evidence="11 12">
    <name type="scientific">Arabis alpina</name>
    <name type="common">Alpine rock-cress</name>
    <dbReference type="NCBI Taxonomy" id="50452"/>
    <lineage>
        <taxon>Eukaryota</taxon>
        <taxon>Viridiplantae</taxon>
        <taxon>Streptophyta</taxon>
        <taxon>Embryophyta</taxon>
        <taxon>Tracheophyta</taxon>
        <taxon>Spermatophyta</taxon>
        <taxon>Magnoliopsida</taxon>
        <taxon>eudicotyledons</taxon>
        <taxon>Gunneridae</taxon>
        <taxon>Pentapetalae</taxon>
        <taxon>rosids</taxon>
        <taxon>malvids</taxon>
        <taxon>Brassicales</taxon>
        <taxon>Brassicaceae</taxon>
        <taxon>Arabideae</taxon>
        <taxon>Arabis</taxon>
    </lineage>
</organism>
<dbReference type="SUPFAM" id="SSF52058">
    <property type="entry name" value="L domain-like"/>
    <property type="match status" value="1"/>
</dbReference>
<dbReference type="GO" id="GO:0043531">
    <property type="term" value="F:ADP binding"/>
    <property type="evidence" value="ECO:0007669"/>
    <property type="project" value="InterPro"/>
</dbReference>
<dbReference type="InterPro" id="IPR055414">
    <property type="entry name" value="LRR_R13L4/SHOC2-like"/>
</dbReference>
<evidence type="ECO:0000256" key="6">
    <source>
        <dbReference type="ARBA" id="ARBA00022840"/>
    </source>
</evidence>
<keyword evidence="4" id="KW-0547">Nucleotide-binding</keyword>
<dbReference type="InterPro" id="IPR058922">
    <property type="entry name" value="WHD_DRP"/>
</dbReference>
<evidence type="ECO:0000259" key="9">
    <source>
        <dbReference type="Pfam" id="PF23559"/>
    </source>
</evidence>
<dbReference type="OrthoDB" id="664960at2759"/>
<dbReference type="InterPro" id="IPR036388">
    <property type="entry name" value="WH-like_DNA-bd_sf"/>
</dbReference>
<evidence type="ECO:0000256" key="2">
    <source>
        <dbReference type="ARBA" id="ARBA00022614"/>
    </source>
</evidence>
<dbReference type="Gene3D" id="3.80.10.10">
    <property type="entry name" value="Ribonuclease Inhibitor"/>
    <property type="match status" value="1"/>
</dbReference>
<dbReference type="PRINTS" id="PR00364">
    <property type="entry name" value="DISEASERSIST"/>
</dbReference>
<dbReference type="InterPro" id="IPR002182">
    <property type="entry name" value="NB-ARC"/>
</dbReference>
<keyword evidence="5" id="KW-0611">Plant defense</keyword>
<gene>
    <name evidence="11" type="ordered locus">AALP_Aa5g114500</name>
</gene>
<evidence type="ECO:0000256" key="4">
    <source>
        <dbReference type="ARBA" id="ARBA00022741"/>
    </source>
</evidence>
<dbReference type="FunFam" id="3.40.50.300:FF:001091">
    <property type="entry name" value="Probable disease resistance protein At1g61300"/>
    <property type="match status" value="1"/>
</dbReference>
<feature type="domain" description="Disease resistance protein winged helix" evidence="9">
    <location>
        <begin position="414"/>
        <end position="481"/>
    </location>
</feature>
<keyword evidence="2" id="KW-0433">Leucine-rich repeat</keyword>
<dbReference type="FunFam" id="1.10.10.10:FF:000322">
    <property type="entry name" value="Probable disease resistance protein At1g63360"/>
    <property type="match status" value="1"/>
</dbReference>
<dbReference type="Gramene" id="KFK34203">
    <property type="protein sequence ID" value="KFK34203"/>
    <property type="gene ID" value="AALP_AA5G114500"/>
</dbReference>
<feature type="domain" description="NB-ARC" evidence="8">
    <location>
        <begin position="159"/>
        <end position="327"/>
    </location>
</feature>
<keyword evidence="6" id="KW-0067">ATP-binding</keyword>
<dbReference type="Proteomes" id="UP000029120">
    <property type="component" value="Chromosome 5"/>
</dbReference>
<protein>
    <submittedName>
        <fullName evidence="11">Uncharacterized protein</fullName>
    </submittedName>
</protein>
<reference evidence="12" key="1">
    <citation type="journal article" date="2015" name="Nat. Plants">
        <title>Genome expansion of Arabis alpina linked with retrotransposition and reduced symmetric DNA methylation.</title>
        <authorList>
            <person name="Willing E.M."/>
            <person name="Rawat V."/>
            <person name="Mandakova T."/>
            <person name="Maumus F."/>
            <person name="James G.V."/>
            <person name="Nordstroem K.J."/>
            <person name="Becker C."/>
            <person name="Warthmann N."/>
            <person name="Chica C."/>
            <person name="Szarzynska B."/>
            <person name="Zytnicki M."/>
            <person name="Albani M.C."/>
            <person name="Kiefer C."/>
            <person name="Bergonzi S."/>
            <person name="Castaings L."/>
            <person name="Mateos J.L."/>
            <person name="Berns M.C."/>
            <person name="Bujdoso N."/>
            <person name="Piofczyk T."/>
            <person name="de Lorenzo L."/>
            <person name="Barrero-Sicilia C."/>
            <person name="Mateos I."/>
            <person name="Piednoel M."/>
            <person name="Hagmann J."/>
            <person name="Chen-Min-Tao R."/>
            <person name="Iglesias-Fernandez R."/>
            <person name="Schuster S.C."/>
            <person name="Alonso-Blanco C."/>
            <person name="Roudier F."/>
            <person name="Carbonero P."/>
            <person name="Paz-Ares J."/>
            <person name="Davis S.J."/>
            <person name="Pecinka A."/>
            <person name="Quesneville H."/>
            <person name="Colot V."/>
            <person name="Lysak M.A."/>
            <person name="Weigel D."/>
            <person name="Coupland G."/>
            <person name="Schneeberger K."/>
        </authorList>
    </citation>
    <scope>NUCLEOTIDE SEQUENCE [LARGE SCALE GENOMIC DNA]</scope>
    <source>
        <strain evidence="12">cv. Pajares</strain>
    </source>
</reference>
<dbReference type="GO" id="GO:0005524">
    <property type="term" value="F:ATP binding"/>
    <property type="evidence" value="ECO:0007669"/>
    <property type="project" value="UniProtKB-KW"/>
</dbReference>
<dbReference type="InterPro" id="IPR032675">
    <property type="entry name" value="LRR_dom_sf"/>
</dbReference>
<evidence type="ECO:0000256" key="7">
    <source>
        <dbReference type="SAM" id="Coils"/>
    </source>
</evidence>
<dbReference type="FunFam" id="1.10.8.430:FF:000003">
    <property type="entry name" value="Probable disease resistance protein At5g66910"/>
    <property type="match status" value="1"/>
</dbReference>
<accession>A0A087GWF1</accession>
<dbReference type="PANTHER" id="PTHR33463:SF220">
    <property type="entry name" value="NB-ARC DOMAIN-CONTAINING PROTEIN"/>
    <property type="match status" value="1"/>
</dbReference>
<dbReference type="Pfam" id="PF00931">
    <property type="entry name" value="NB-ARC"/>
    <property type="match status" value="1"/>
</dbReference>
<dbReference type="OMA" id="PRELICK"/>
<dbReference type="SUPFAM" id="SSF52540">
    <property type="entry name" value="P-loop containing nucleoside triphosphate hydrolases"/>
    <property type="match status" value="1"/>
</dbReference>
<dbReference type="InterPro" id="IPR027417">
    <property type="entry name" value="P-loop_NTPase"/>
</dbReference>
<feature type="domain" description="Disease resistance R13L4/SHOC-2-like LRR" evidence="10">
    <location>
        <begin position="516"/>
        <end position="836"/>
    </location>
</feature>
<feature type="coiled-coil region" evidence="7">
    <location>
        <begin position="29"/>
        <end position="63"/>
    </location>
</feature>
<sequence length="862" mass="97828">MGNCVSLQISCDQALSHACGCLFGERNYILMLEENLEVLQKTMQELKERRDDLLKRVSIEEDQGFQRLAQVQGWFSRVEDVESQVNDLLEAKSTETGRLCLCGYCSKNFISSYDYGKKVLKELKEVEGLVSKGVFYSVAEKIPAPKGEKKHIQTTVGLESMVEKAWNSLMNGESRTLGLYGMGGVGKTTLLARINNKFLQVVNEFDVVIWVVVSKDMQNEDIQKQILGKIGLDKNWKQETEKEKASEIYNILNRKNFVLLLDDLWSEVDLNKIGVPPITQENRSIIVFTTRSKEVCKDMEVDDEMEVVCLSRDEAWELFQKKVGETPLKSHQDIPTLARKVAEKCCGLPLALNVIGKAMACKETVQEWHHVISVLNLSGHKFPGMAEKILPILKFSYDSLKDEKAKICFLYCSLFPEDYEIGKEELIEYWICEGFIDGNRDDYGANNHGHDIIGSLVRAHLLMDCELTTKVKMHDVIREMALWIAYNFGKQEETEICVKSGVQLCHIPKDINLEAVRRMSLMSNQIEELSCSVHCPNLSTLLLRKNKLMDISGEFFRFMPALVVLDLSKNKSLVELPEEISNLGSLQYLNLAYTGIKLLPVGLKELRKLINLNLEFTFELESIIGISTSLPNLQVLKLFYSRVCVDERLMEELQLMEHLKLLTATVEDALLLKALQGVDRLASRTRALCIKNMTATVVILNTVALGGLQRLAIVNSKITEIKIDCESRERGEVLPMRISPGFKDLSTVYIVNLEGPKDLTWLLFAQNLRYLFVARSSKIKEIINREKGVSISNVLYPVIVVPFGKLEFLKVSELVELRRICWNPPALPNLRQFGFQNCPKLPRAATKFPKHDTNEAPNPLDC</sequence>
<evidence type="ECO:0000313" key="11">
    <source>
        <dbReference type="EMBL" id="KFK34203.1"/>
    </source>
</evidence>
<keyword evidence="7" id="KW-0175">Coiled coil</keyword>
<keyword evidence="12" id="KW-1185">Reference proteome</keyword>
<evidence type="ECO:0000259" key="10">
    <source>
        <dbReference type="Pfam" id="PF23598"/>
    </source>
</evidence>
<dbReference type="Gene3D" id="1.10.10.10">
    <property type="entry name" value="Winged helix-like DNA-binding domain superfamily/Winged helix DNA-binding domain"/>
    <property type="match status" value="1"/>
</dbReference>
<dbReference type="InterPro" id="IPR050905">
    <property type="entry name" value="Plant_NBS-LRR"/>
</dbReference>
<dbReference type="Gene3D" id="1.10.8.430">
    <property type="entry name" value="Helical domain of apoptotic protease-activating factors"/>
    <property type="match status" value="1"/>
</dbReference>